<protein>
    <submittedName>
        <fullName evidence="4">NUDIX hydrolase</fullName>
    </submittedName>
</protein>
<dbReference type="EMBL" id="CP002545">
    <property type="protein sequence ID" value="ADY50801.1"/>
    <property type="molecule type" value="Genomic_DNA"/>
</dbReference>
<dbReference type="AlphaFoldDB" id="F0SED6"/>
<sequence>MQNYNIYINEKALIITSVVNNQVEKAQIIDGQHFDLSKFYDEILERKEDHFYILSDNPEETFNELTKTVKIIEAAGGLVESAKETFLFIKRLGKWDLPKGKLEEDEVIEETAVREVEEECGVVVNKLNQKITDTYHMYKMKDQVILKITYWYSMSVDEETELTPQTEEDITEARWLGKSEWSMVFENTYPSILEVLKKSGATN</sequence>
<accession>F0SED6</accession>
<dbReference type="PROSITE" id="PS51462">
    <property type="entry name" value="NUDIX"/>
    <property type="match status" value="1"/>
</dbReference>
<reference evidence="4 5" key="1">
    <citation type="journal article" date="2011" name="Stand. Genomic Sci.">
        <title>Complete genome sequence of the gliding, heparinolytic Pedobacter saltans type strain (113).</title>
        <authorList>
            <person name="Liolios K."/>
            <person name="Sikorski J."/>
            <person name="Lu M."/>
            <person name="Nolan M."/>
            <person name="Lapidus A."/>
            <person name="Lucas S."/>
            <person name="Hammon N."/>
            <person name="Deshpande S."/>
            <person name="Cheng J.F."/>
            <person name="Tapia R."/>
            <person name="Han C."/>
            <person name="Goodwin L."/>
            <person name="Pitluck S."/>
            <person name="Huntemann M."/>
            <person name="Ivanova N."/>
            <person name="Pagani I."/>
            <person name="Mavromatis K."/>
            <person name="Ovchinikova G."/>
            <person name="Pati A."/>
            <person name="Chen A."/>
            <person name="Palaniappan K."/>
            <person name="Land M."/>
            <person name="Hauser L."/>
            <person name="Brambilla E.M."/>
            <person name="Kotsyurbenko O."/>
            <person name="Rohde M."/>
            <person name="Tindall B.J."/>
            <person name="Abt B."/>
            <person name="Goker M."/>
            <person name="Detter J.C."/>
            <person name="Woyke T."/>
            <person name="Bristow J."/>
            <person name="Eisen J.A."/>
            <person name="Markowitz V."/>
            <person name="Hugenholtz P."/>
            <person name="Klenk H.P."/>
            <person name="Kyrpides N.C."/>
        </authorList>
    </citation>
    <scope>NUCLEOTIDE SEQUENCE [LARGE SCALE GENOMIC DNA]</scope>
    <source>
        <strain evidence="5">ATCC 51119 / DSM 12145 / JCM 21818 / LMG 10337 / NBRC 100064 / NCIMB 13643</strain>
    </source>
</reference>
<dbReference type="Proteomes" id="UP000000310">
    <property type="component" value="Chromosome"/>
</dbReference>
<evidence type="ECO:0000313" key="4">
    <source>
        <dbReference type="EMBL" id="ADY50801.1"/>
    </source>
</evidence>
<dbReference type="InterPro" id="IPR015797">
    <property type="entry name" value="NUDIX_hydrolase-like_dom_sf"/>
</dbReference>
<dbReference type="InterPro" id="IPR000086">
    <property type="entry name" value="NUDIX_hydrolase_dom"/>
</dbReference>
<reference evidence="5" key="2">
    <citation type="submission" date="2011-02" db="EMBL/GenBank/DDBJ databases">
        <title>The complete genome of Pedobacter saltans DSM 12145.</title>
        <authorList>
            <consortium name="US DOE Joint Genome Institute (JGI-PGF)"/>
            <person name="Lucas S."/>
            <person name="Copeland A."/>
            <person name="Lapidus A."/>
            <person name="Bruce D."/>
            <person name="Goodwin L."/>
            <person name="Pitluck S."/>
            <person name="Kyrpides N."/>
            <person name="Mavromatis K."/>
            <person name="Pagani I."/>
            <person name="Ivanova N."/>
            <person name="Ovchinnikova G."/>
            <person name="Lu M."/>
            <person name="Detter J.C."/>
            <person name="Han C."/>
            <person name="Land M."/>
            <person name="Hauser L."/>
            <person name="Markowitz V."/>
            <person name="Cheng J.-F."/>
            <person name="Hugenholtz P."/>
            <person name="Woyke T."/>
            <person name="Wu D."/>
            <person name="Tindall B."/>
            <person name="Pomrenke H.G."/>
            <person name="Brambilla E."/>
            <person name="Klenk H.-P."/>
            <person name="Eisen J.A."/>
        </authorList>
    </citation>
    <scope>NUCLEOTIDE SEQUENCE [LARGE SCALE GENOMIC DNA]</scope>
    <source>
        <strain evidence="5">ATCC 51119 / DSM 12145 / JCM 21818 / LMG 10337 / NBRC 100064 / NCIMB 13643</strain>
    </source>
</reference>
<evidence type="ECO:0000256" key="2">
    <source>
        <dbReference type="RuleBase" id="RU003476"/>
    </source>
</evidence>
<dbReference type="Gene3D" id="3.90.79.10">
    <property type="entry name" value="Nucleoside Triphosphate Pyrophosphohydrolase"/>
    <property type="match status" value="1"/>
</dbReference>
<keyword evidence="1 2" id="KW-0378">Hydrolase</keyword>
<dbReference type="PRINTS" id="PR00502">
    <property type="entry name" value="NUDIXFAMILY"/>
</dbReference>
<organism evidence="4 5">
    <name type="scientific">Pseudopedobacter saltans (strain ATCC 51119 / DSM 12145 / JCM 21818 / CCUG 39354 / LMG 10337 / NBRC 100064 / NCIMB 13643)</name>
    <name type="common">Pedobacter saltans</name>
    <dbReference type="NCBI Taxonomy" id="762903"/>
    <lineage>
        <taxon>Bacteria</taxon>
        <taxon>Pseudomonadati</taxon>
        <taxon>Bacteroidota</taxon>
        <taxon>Sphingobacteriia</taxon>
        <taxon>Sphingobacteriales</taxon>
        <taxon>Sphingobacteriaceae</taxon>
        <taxon>Pseudopedobacter</taxon>
    </lineage>
</organism>
<name>F0SED6_PSESL</name>
<dbReference type="InterPro" id="IPR020084">
    <property type="entry name" value="NUDIX_hydrolase_CS"/>
</dbReference>
<dbReference type="PANTHER" id="PTHR43736">
    <property type="entry name" value="ADP-RIBOSE PYROPHOSPHATASE"/>
    <property type="match status" value="1"/>
</dbReference>
<evidence type="ECO:0000313" key="5">
    <source>
        <dbReference type="Proteomes" id="UP000000310"/>
    </source>
</evidence>
<dbReference type="PANTHER" id="PTHR43736:SF1">
    <property type="entry name" value="DIHYDRONEOPTERIN TRIPHOSPHATE DIPHOSPHATASE"/>
    <property type="match status" value="1"/>
</dbReference>
<dbReference type="KEGG" id="psn:Pedsa_0215"/>
<dbReference type="GO" id="GO:0016787">
    <property type="term" value="F:hydrolase activity"/>
    <property type="evidence" value="ECO:0007669"/>
    <property type="project" value="UniProtKB-KW"/>
</dbReference>
<evidence type="ECO:0000259" key="3">
    <source>
        <dbReference type="PROSITE" id="PS51462"/>
    </source>
</evidence>
<dbReference type="eggNOG" id="COG1051">
    <property type="taxonomic scope" value="Bacteria"/>
</dbReference>
<dbReference type="HOGENOM" id="CLU_104636_0_0_10"/>
<feature type="domain" description="Nudix hydrolase" evidence="3">
    <location>
        <begin position="70"/>
        <end position="198"/>
    </location>
</feature>
<comment type="similarity">
    <text evidence="2">Belongs to the Nudix hydrolase family.</text>
</comment>
<dbReference type="PROSITE" id="PS00893">
    <property type="entry name" value="NUDIX_BOX"/>
    <property type="match status" value="1"/>
</dbReference>
<evidence type="ECO:0000256" key="1">
    <source>
        <dbReference type="ARBA" id="ARBA00022801"/>
    </source>
</evidence>
<dbReference type="SUPFAM" id="SSF55811">
    <property type="entry name" value="Nudix"/>
    <property type="match status" value="1"/>
</dbReference>
<dbReference type="InterPro" id="IPR020476">
    <property type="entry name" value="Nudix_hydrolase"/>
</dbReference>
<keyword evidence="5" id="KW-1185">Reference proteome</keyword>
<dbReference type="STRING" id="762903.Pedsa_0215"/>
<proteinExistence type="inferred from homology"/>
<gene>
    <name evidence="4" type="ordered locus">Pedsa_0215</name>
</gene>
<dbReference type="Pfam" id="PF00293">
    <property type="entry name" value="NUDIX"/>
    <property type="match status" value="1"/>
</dbReference>